<dbReference type="GO" id="GO:0061511">
    <property type="term" value="P:centriole elongation"/>
    <property type="evidence" value="ECO:0007669"/>
    <property type="project" value="TreeGrafter"/>
</dbReference>
<dbReference type="Ensembl" id="ENSPTXT00000028045.1">
    <property type="protein sequence ID" value="ENSPTXP00000027210.1"/>
    <property type="gene ID" value="ENSPTXG00000018771.1"/>
</dbReference>
<evidence type="ECO:0000259" key="2">
    <source>
        <dbReference type="Pfam" id="PF25339"/>
    </source>
</evidence>
<dbReference type="GO" id="GO:0005814">
    <property type="term" value="C:centriole"/>
    <property type="evidence" value="ECO:0007669"/>
    <property type="project" value="TreeGrafter"/>
</dbReference>
<dbReference type="GeneTree" id="ENSGT00510000048072"/>
<dbReference type="GO" id="GO:0060271">
    <property type="term" value="P:cilium assembly"/>
    <property type="evidence" value="ECO:0007669"/>
    <property type="project" value="TreeGrafter"/>
</dbReference>
<feature type="region of interest" description="Disordered" evidence="1">
    <location>
        <begin position="224"/>
        <end position="249"/>
    </location>
</feature>
<evidence type="ECO:0000313" key="4">
    <source>
        <dbReference type="Proteomes" id="UP000472273"/>
    </source>
</evidence>
<dbReference type="Proteomes" id="UP000472273">
    <property type="component" value="Unplaced"/>
</dbReference>
<accession>A0A670ZWQ8</accession>
<proteinExistence type="predicted"/>
<dbReference type="GO" id="GO:0034451">
    <property type="term" value="C:centriolar satellite"/>
    <property type="evidence" value="ECO:0007669"/>
    <property type="project" value="TreeGrafter"/>
</dbReference>
<dbReference type="InterPro" id="IPR057537">
    <property type="entry name" value="C2_C2CD3_N"/>
</dbReference>
<name>A0A670ZWQ8_PSETE</name>
<feature type="region of interest" description="Disordered" evidence="1">
    <location>
        <begin position="170"/>
        <end position="190"/>
    </location>
</feature>
<evidence type="ECO:0000313" key="3">
    <source>
        <dbReference type="Ensembl" id="ENSPTXP00000027210.1"/>
    </source>
</evidence>
<protein>
    <recommendedName>
        <fullName evidence="2">C2CD3 N-terminal C2 domain-containing protein</fullName>
    </recommendedName>
</protein>
<dbReference type="Pfam" id="PF25339">
    <property type="entry name" value="C2_C2CD3_N"/>
    <property type="match status" value="1"/>
</dbReference>
<dbReference type="OMA" id="LADEYEC"/>
<keyword evidence="4" id="KW-1185">Reference proteome</keyword>
<evidence type="ECO:0000256" key="1">
    <source>
        <dbReference type="SAM" id="MobiDB-lite"/>
    </source>
</evidence>
<dbReference type="GO" id="GO:0071539">
    <property type="term" value="P:protein localization to centrosome"/>
    <property type="evidence" value="ECO:0007669"/>
    <property type="project" value="TreeGrafter"/>
</dbReference>
<dbReference type="PANTHER" id="PTHR21254">
    <property type="entry name" value="C2 DOMAIN-CONTAINING PROTEIN 3"/>
    <property type="match status" value="1"/>
</dbReference>
<sequence length="284" mass="31236">EGQLRCFLKLTISKIVWMVAKPPASSLVRLRWWGETSNGTIFVPQDASQPEQKILNTTTCYPVRCGPKQFASYLSDMGALILEVMTKSDHLPVGRVEIKGLALLSPSHPIRGDFPILSPTSEKMGELQVSLFLEPLADEYECNHTVHNTNVNKEAADLSPSLTPFQLHRPSGTHVHGRESLGSSRAGTPRGKDHLYFQENSENIQRSIGGSHPHLNYILSAKDPKPPKMFPNNSDPEAQIKPGKESTRPVRVLPCNSPATKDLLAGKLVRTAAVQVVLDLQPSI</sequence>
<dbReference type="AlphaFoldDB" id="A0A670ZWQ8"/>
<dbReference type="PANTHER" id="PTHR21254:SF1">
    <property type="entry name" value="C2 DOMAIN-CONTAINING PROTEIN 3"/>
    <property type="match status" value="1"/>
</dbReference>
<reference evidence="3" key="1">
    <citation type="submission" date="2025-08" db="UniProtKB">
        <authorList>
            <consortium name="Ensembl"/>
        </authorList>
    </citation>
    <scope>IDENTIFICATION</scope>
</reference>
<feature type="domain" description="C2CD3 N-terminal C2" evidence="2">
    <location>
        <begin position="1"/>
        <end position="135"/>
    </location>
</feature>
<organism evidence="3 4">
    <name type="scientific">Pseudonaja textilis</name>
    <name type="common">Eastern brown snake</name>
    <dbReference type="NCBI Taxonomy" id="8673"/>
    <lineage>
        <taxon>Eukaryota</taxon>
        <taxon>Metazoa</taxon>
        <taxon>Chordata</taxon>
        <taxon>Craniata</taxon>
        <taxon>Vertebrata</taxon>
        <taxon>Euteleostomi</taxon>
        <taxon>Lepidosauria</taxon>
        <taxon>Squamata</taxon>
        <taxon>Bifurcata</taxon>
        <taxon>Unidentata</taxon>
        <taxon>Episquamata</taxon>
        <taxon>Toxicofera</taxon>
        <taxon>Serpentes</taxon>
        <taxon>Colubroidea</taxon>
        <taxon>Elapidae</taxon>
        <taxon>Hydrophiinae</taxon>
        <taxon>Pseudonaja</taxon>
    </lineage>
</organism>
<reference evidence="3" key="2">
    <citation type="submission" date="2025-09" db="UniProtKB">
        <authorList>
            <consortium name="Ensembl"/>
        </authorList>
    </citation>
    <scope>IDENTIFICATION</scope>
</reference>